<feature type="region of interest" description="Disordered" evidence="2">
    <location>
        <begin position="238"/>
        <end position="260"/>
    </location>
</feature>
<comment type="caution">
    <text evidence="3">The sequence shown here is derived from an EMBL/GenBank/DDBJ whole genome shotgun (WGS) entry which is preliminary data.</text>
</comment>
<gene>
    <name evidence="3" type="ORF">HY29_13550</name>
</gene>
<feature type="compositionally biased region" description="Basic and acidic residues" evidence="2">
    <location>
        <begin position="100"/>
        <end position="110"/>
    </location>
</feature>
<evidence type="ECO:0000313" key="4">
    <source>
        <dbReference type="Proteomes" id="UP000027037"/>
    </source>
</evidence>
<keyword evidence="1" id="KW-0175">Coiled coil</keyword>
<dbReference type="Proteomes" id="UP000027037">
    <property type="component" value="Unassembled WGS sequence"/>
</dbReference>
<proteinExistence type="predicted"/>
<feature type="compositionally biased region" description="Acidic residues" evidence="2">
    <location>
        <begin position="476"/>
        <end position="655"/>
    </location>
</feature>
<feature type="compositionally biased region" description="Acidic residues" evidence="2">
    <location>
        <begin position="426"/>
        <end position="458"/>
    </location>
</feature>
<protein>
    <recommendedName>
        <fullName evidence="5">NADH dehydrogenase subunit E</fullName>
    </recommendedName>
</protein>
<keyword evidence="4" id="KW-1185">Reference proteome</keyword>
<accession>A0A062UAH7</accession>
<evidence type="ECO:0000256" key="2">
    <source>
        <dbReference type="SAM" id="MobiDB-lite"/>
    </source>
</evidence>
<evidence type="ECO:0008006" key="5">
    <source>
        <dbReference type="Google" id="ProtNLM"/>
    </source>
</evidence>
<organism evidence="3 4">
    <name type="scientific">Hyphomonas beringensis</name>
    <dbReference type="NCBI Taxonomy" id="1280946"/>
    <lineage>
        <taxon>Bacteria</taxon>
        <taxon>Pseudomonadati</taxon>
        <taxon>Pseudomonadota</taxon>
        <taxon>Alphaproteobacteria</taxon>
        <taxon>Hyphomonadales</taxon>
        <taxon>Hyphomonadaceae</taxon>
        <taxon>Hyphomonas</taxon>
    </lineage>
</organism>
<name>A0A062UAH7_9PROT</name>
<dbReference type="AlphaFoldDB" id="A0A062UAH7"/>
<dbReference type="PATRIC" id="fig|1280946.3.peg.1722"/>
<feature type="compositionally biased region" description="Acidic residues" evidence="2">
    <location>
        <begin position="349"/>
        <end position="412"/>
    </location>
</feature>
<reference evidence="3 4" key="1">
    <citation type="journal article" date="2014" name="Antonie Van Leeuwenhoek">
        <title>Hyphomonas beringensis sp. nov. and Hyphomonas chukchiensis sp. nov., isolated from surface seawater of the Bering Sea and Chukchi Sea.</title>
        <authorList>
            <person name="Li C."/>
            <person name="Lai Q."/>
            <person name="Li G."/>
            <person name="Dong C."/>
            <person name="Wang J."/>
            <person name="Liao Y."/>
            <person name="Shao Z."/>
        </authorList>
    </citation>
    <scope>NUCLEOTIDE SEQUENCE [LARGE SCALE GENOMIC DNA]</scope>
    <source>
        <strain evidence="3 4">25B14_1</strain>
    </source>
</reference>
<evidence type="ECO:0000313" key="3">
    <source>
        <dbReference type="EMBL" id="KCZ54698.1"/>
    </source>
</evidence>
<dbReference type="OrthoDB" id="9807941at2"/>
<dbReference type="eggNOG" id="COG3743">
    <property type="taxonomic scope" value="Bacteria"/>
</dbReference>
<feature type="region of interest" description="Disordered" evidence="2">
    <location>
        <begin position="100"/>
        <end position="121"/>
    </location>
</feature>
<feature type="compositionally biased region" description="Low complexity" evidence="2">
    <location>
        <begin position="238"/>
        <end position="253"/>
    </location>
</feature>
<evidence type="ECO:0000256" key="1">
    <source>
        <dbReference type="SAM" id="Coils"/>
    </source>
</evidence>
<dbReference type="EMBL" id="AWFF01000035">
    <property type="protein sequence ID" value="KCZ54698.1"/>
    <property type="molecule type" value="Genomic_DNA"/>
</dbReference>
<feature type="region of interest" description="Disordered" evidence="2">
    <location>
        <begin position="349"/>
        <end position="667"/>
    </location>
</feature>
<dbReference type="STRING" id="1280946.HY29_13550"/>
<dbReference type="RefSeq" id="WP_051601334.1">
    <property type="nucleotide sequence ID" value="NZ_AWFF01000035.1"/>
</dbReference>
<sequence length="742" mass="81113">MMAWLLAHIWAALAGVAVFGLLLGWSIRGMLLVGKMRRATVERDITMTELEQAKDEIERLYAAQRGKPIGGGDINIREELAEREVKISRLANELERAKKQLEDLKDRPEPPKAAASFAPRSLSEAVASDPAPALVWRNRHLESRVRHLENLIEQGVAVAAPAAQETAPQAAVATGAEADPTEVGLAADAAPETGADTAKEEWQVGFLRQRVEALEDQLIKAESEAKLALEATEAAKAEAAAQPAEAPAPAAPAHTPREGEVEEELARLRWRNRFLEGRLAYFEGDAREALEEPAAAVAEEEPADTLPAEAIPEERPNFGFQADEPVAEEEPPVAIAPAFGALEEVTPAEDEIHAEDEVQAEEDLPAEEAEAEEIEPEAAEPEVADLEEADLEDNMPDEAEPEEDVGASDEEPVTVADVFEETVGADTEEEVSGEGETAVEDETSDAAEETDDETEDEAPPVASSEEASRAILAALELDDEDETDEDAAEDDDTASDDELVADAEGEETDAEDDQDDEEAYDEDSDDDEDYDEDYDDSEDDEDFDEDDESDEDEDESDDDDEDEDDYEDEDEDFDEDDEDFDEDEDDESDYDDEDADEEDGDDSLDDEDDESDEEEGEDLYAEDQTDEEGEAPDEDVYAETEEESDSEEDEGEDDGPVGTAPNALDKPVAGHADDLTVIGGIGPKIQELLNGMGIWHYEQIAAWTPDNIAWVDRELNFSGRIVREGWVEQAAILAGDMAEEDA</sequence>
<feature type="coiled-coil region" evidence="1">
    <location>
        <begin position="204"/>
        <end position="231"/>
    </location>
</feature>